<sequence length="115" mass="13088">MQFEEYKKGSEFDWLVVARNKAKETVPLDGYTIKSQIRKWERGCATAKIADLTCEQLEEEGQCHAFVEEVLATMDWPVCKAVVDIVLIPPSGARITHRGFKYIDIIEGATQEDPR</sequence>
<dbReference type="PATRIC" id="fig|1121015.4.peg.2321"/>
<dbReference type="RefSeq" id="WP_022970458.1">
    <property type="nucleotide sequence ID" value="NZ_ATVD01000008.1"/>
</dbReference>
<proteinExistence type="predicted"/>
<dbReference type="EMBL" id="AVCI01000011">
    <property type="protein sequence ID" value="KFN42351.1"/>
    <property type="molecule type" value="Genomic_DNA"/>
</dbReference>
<reference evidence="1 2" key="1">
    <citation type="submission" date="2013-09" db="EMBL/GenBank/DDBJ databases">
        <title>Genome sequencing of Arenimonas oryziterrae.</title>
        <authorList>
            <person name="Chen F."/>
            <person name="Wang G."/>
        </authorList>
    </citation>
    <scope>NUCLEOTIDE SEQUENCE [LARGE SCALE GENOMIC DNA]</scope>
    <source>
        <strain evidence="1 2">YC6267</strain>
    </source>
</reference>
<name>A0A091ASL1_9GAMM</name>
<evidence type="ECO:0000313" key="2">
    <source>
        <dbReference type="Proteomes" id="UP000029385"/>
    </source>
</evidence>
<evidence type="ECO:0000313" key="1">
    <source>
        <dbReference type="EMBL" id="KFN42351.1"/>
    </source>
</evidence>
<accession>A0A091ASL1</accession>
<protein>
    <submittedName>
        <fullName evidence="1">Uncharacterized protein</fullName>
    </submittedName>
</protein>
<dbReference type="Proteomes" id="UP000029385">
    <property type="component" value="Unassembled WGS sequence"/>
</dbReference>
<dbReference type="AlphaFoldDB" id="A0A091ASL1"/>
<dbReference type="STRING" id="1121015.GCA_000420545_02870"/>
<organism evidence="1 2">
    <name type="scientific">Arenimonas oryziterrae DSM 21050 = YC6267</name>
    <dbReference type="NCBI Taxonomy" id="1121015"/>
    <lineage>
        <taxon>Bacteria</taxon>
        <taxon>Pseudomonadati</taxon>
        <taxon>Pseudomonadota</taxon>
        <taxon>Gammaproteobacteria</taxon>
        <taxon>Lysobacterales</taxon>
        <taxon>Lysobacteraceae</taxon>
        <taxon>Arenimonas</taxon>
    </lineage>
</organism>
<gene>
    <name evidence="1" type="ORF">N789_14270</name>
</gene>
<comment type="caution">
    <text evidence="1">The sequence shown here is derived from an EMBL/GenBank/DDBJ whole genome shotgun (WGS) entry which is preliminary data.</text>
</comment>
<keyword evidence="2" id="KW-1185">Reference proteome</keyword>